<reference evidence="1" key="3">
    <citation type="submission" date="2025-09" db="UniProtKB">
        <authorList>
            <consortium name="Ensembl"/>
        </authorList>
    </citation>
    <scope>IDENTIFICATION</scope>
    <source>
        <strain evidence="1">Hd-rR</strain>
    </source>
</reference>
<name>A0A3B3HQE4_ORYLA</name>
<dbReference type="AlphaFoldDB" id="A0A3B3HQE4"/>
<dbReference type="InParanoid" id="A0A3B3HQE4"/>
<accession>A0A3B3HQE4</accession>
<reference evidence="1 2" key="1">
    <citation type="journal article" date="2007" name="Nature">
        <title>The medaka draft genome and insights into vertebrate genome evolution.</title>
        <authorList>
            <person name="Kasahara M."/>
            <person name="Naruse K."/>
            <person name="Sasaki S."/>
            <person name="Nakatani Y."/>
            <person name="Qu W."/>
            <person name="Ahsan B."/>
            <person name="Yamada T."/>
            <person name="Nagayasu Y."/>
            <person name="Doi K."/>
            <person name="Kasai Y."/>
            <person name="Jindo T."/>
            <person name="Kobayashi D."/>
            <person name="Shimada A."/>
            <person name="Toyoda A."/>
            <person name="Kuroki Y."/>
            <person name="Fujiyama A."/>
            <person name="Sasaki T."/>
            <person name="Shimizu A."/>
            <person name="Asakawa S."/>
            <person name="Shimizu N."/>
            <person name="Hashimoto S."/>
            <person name="Yang J."/>
            <person name="Lee Y."/>
            <person name="Matsushima K."/>
            <person name="Sugano S."/>
            <person name="Sakaizumi M."/>
            <person name="Narita T."/>
            <person name="Ohishi K."/>
            <person name="Haga S."/>
            <person name="Ohta F."/>
            <person name="Nomoto H."/>
            <person name="Nogata K."/>
            <person name="Morishita T."/>
            <person name="Endo T."/>
            <person name="Shin-I T."/>
            <person name="Takeda H."/>
            <person name="Morishita S."/>
            <person name="Kohara Y."/>
        </authorList>
    </citation>
    <scope>NUCLEOTIDE SEQUENCE [LARGE SCALE GENOMIC DNA]</scope>
    <source>
        <strain evidence="1 2">Hd-rR</strain>
    </source>
</reference>
<reference evidence="1" key="2">
    <citation type="submission" date="2025-08" db="UniProtKB">
        <authorList>
            <consortium name="Ensembl"/>
        </authorList>
    </citation>
    <scope>IDENTIFICATION</scope>
    <source>
        <strain evidence="1">Hd-rR</strain>
    </source>
</reference>
<dbReference type="Ensembl" id="ENSORLT00000033469.1">
    <property type="protein sequence ID" value="ENSORLP00000033960.1"/>
    <property type="gene ID" value="ENSORLG00000028790.1"/>
</dbReference>
<evidence type="ECO:0000313" key="2">
    <source>
        <dbReference type="Proteomes" id="UP000001038"/>
    </source>
</evidence>
<sequence length="120" mass="13369">MGGRWPSHGRPVAVTWTAMGGCWPSHGRPVAVTWTAAVRRHLHIVLLELLPARCPAVTAQLSYSLQRRTKRQATLVFMFILRTSRRHLGTEDLKMCLTSSLPASVERTVCSESTTTSELK</sequence>
<proteinExistence type="predicted"/>
<dbReference type="Proteomes" id="UP000001038">
    <property type="component" value="Chromosome 12"/>
</dbReference>
<evidence type="ECO:0000313" key="1">
    <source>
        <dbReference type="Ensembl" id="ENSORLP00000033960.1"/>
    </source>
</evidence>
<dbReference type="PROSITE" id="PS51257">
    <property type="entry name" value="PROKAR_LIPOPROTEIN"/>
    <property type="match status" value="1"/>
</dbReference>
<protein>
    <submittedName>
        <fullName evidence="1">Uncharacterized protein</fullName>
    </submittedName>
</protein>
<organism evidence="1 2">
    <name type="scientific">Oryzias latipes</name>
    <name type="common">Japanese rice fish</name>
    <name type="synonym">Japanese killifish</name>
    <dbReference type="NCBI Taxonomy" id="8090"/>
    <lineage>
        <taxon>Eukaryota</taxon>
        <taxon>Metazoa</taxon>
        <taxon>Chordata</taxon>
        <taxon>Craniata</taxon>
        <taxon>Vertebrata</taxon>
        <taxon>Euteleostomi</taxon>
        <taxon>Actinopterygii</taxon>
        <taxon>Neopterygii</taxon>
        <taxon>Teleostei</taxon>
        <taxon>Neoteleostei</taxon>
        <taxon>Acanthomorphata</taxon>
        <taxon>Ovalentaria</taxon>
        <taxon>Atherinomorphae</taxon>
        <taxon>Beloniformes</taxon>
        <taxon>Adrianichthyidae</taxon>
        <taxon>Oryziinae</taxon>
        <taxon>Oryzias</taxon>
    </lineage>
</organism>
<dbReference type="Bgee" id="ENSORLG00000028790">
    <property type="expression patterns" value="Expressed in liver and 6 other cell types or tissues"/>
</dbReference>
<keyword evidence="2" id="KW-1185">Reference proteome</keyword>